<evidence type="ECO:0000313" key="2">
    <source>
        <dbReference type="Proteomes" id="UP000198762"/>
    </source>
</evidence>
<dbReference type="InterPro" id="IPR009858">
    <property type="entry name" value="DUF1415"/>
</dbReference>
<protein>
    <recommendedName>
        <fullName evidence="3">DUF1415 domain-containing protein</fullName>
    </recommendedName>
</protein>
<evidence type="ECO:0008006" key="3">
    <source>
        <dbReference type="Google" id="ProtNLM"/>
    </source>
</evidence>
<keyword evidence="2" id="KW-1185">Reference proteome</keyword>
<gene>
    <name evidence="1" type="ORF">SAMN04487962_10951</name>
</gene>
<organism evidence="1 2">
    <name type="scientific">Marinobacter segnicrescens</name>
    <dbReference type="NCBI Taxonomy" id="430453"/>
    <lineage>
        <taxon>Bacteria</taxon>
        <taxon>Pseudomonadati</taxon>
        <taxon>Pseudomonadota</taxon>
        <taxon>Gammaproteobacteria</taxon>
        <taxon>Pseudomonadales</taxon>
        <taxon>Marinobacteraceae</taxon>
        <taxon>Marinobacter</taxon>
    </lineage>
</organism>
<evidence type="ECO:0000313" key="1">
    <source>
        <dbReference type="EMBL" id="SET41408.1"/>
    </source>
</evidence>
<name>A0A1I0E869_9GAMM</name>
<proteinExistence type="predicted"/>
<dbReference type="Pfam" id="PF07209">
    <property type="entry name" value="DUF1415"/>
    <property type="match status" value="1"/>
</dbReference>
<accession>A0A1I0E869</accession>
<dbReference type="EMBL" id="FOHZ01000009">
    <property type="protein sequence ID" value="SET41408.1"/>
    <property type="molecule type" value="Genomic_DNA"/>
</dbReference>
<dbReference type="STRING" id="430453.SAMN04487962_10951"/>
<dbReference type="Proteomes" id="UP000198762">
    <property type="component" value="Unassembled WGS sequence"/>
</dbReference>
<reference evidence="2" key="1">
    <citation type="submission" date="2016-10" db="EMBL/GenBank/DDBJ databases">
        <authorList>
            <person name="Varghese N."/>
            <person name="Submissions S."/>
        </authorList>
    </citation>
    <scope>NUCLEOTIDE SEQUENCE [LARGE SCALE GENOMIC DNA]</scope>
    <source>
        <strain evidence="2">CGMCC 1.6489</strain>
    </source>
</reference>
<dbReference type="AlphaFoldDB" id="A0A1I0E869"/>
<dbReference type="OrthoDB" id="277390at2"/>
<dbReference type="RefSeq" id="WP_091851601.1">
    <property type="nucleotide sequence ID" value="NZ_FOHZ01000009.1"/>
</dbReference>
<sequence length="182" mass="20617">MNKQAIIDTTRQWVEKVVIDLNLCPFARRELVNNRIRFTVTGAQTPDALLMELQHELLRLTDDDSIETTLLIHPEVLRDFPDYNDFLDVADGLVQLLELEGVLQIASFHPQYQFAGTTENAVENYTNRSPWPMLHLLRESSLERAIASYPDTADIPARNIERVEGLGLAAMEALLASCQAKK</sequence>